<dbReference type="SUPFAM" id="SSF48208">
    <property type="entry name" value="Six-hairpin glycosidases"/>
    <property type="match status" value="1"/>
</dbReference>
<feature type="domain" description="Trehalase-like N-terminal" evidence="2">
    <location>
        <begin position="15"/>
        <end position="140"/>
    </location>
</feature>
<dbReference type="Pfam" id="PF00723">
    <property type="entry name" value="Glyco_hydro_15"/>
    <property type="match status" value="1"/>
</dbReference>
<gene>
    <name evidence="3" type="ORF">SAMN05444921_11863</name>
</gene>
<dbReference type="Gene3D" id="1.50.10.10">
    <property type="match status" value="1"/>
</dbReference>
<dbReference type="STRING" id="1196353.SAMN05444921_11863"/>
<organism evidence="3 4">
    <name type="scientific">Streptomyces wuyuanensis</name>
    <dbReference type="NCBI Taxonomy" id="1196353"/>
    <lineage>
        <taxon>Bacteria</taxon>
        <taxon>Bacillati</taxon>
        <taxon>Actinomycetota</taxon>
        <taxon>Actinomycetes</taxon>
        <taxon>Kitasatosporales</taxon>
        <taxon>Streptomycetaceae</taxon>
        <taxon>Streptomyces</taxon>
    </lineage>
</organism>
<dbReference type="GO" id="GO:0004553">
    <property type="term" value="F:hydrolase activity, hydrolyzing O-glycosyl compounds"/>
    <property type="evidence" value="ECO:0007669"/>
    <property type="project" value="TreeGrafter"/>
</dbReference>
<evidence type="ECO:0000313" key="4">
    <source>
        <dbReference type="Proteomes" id="UP000199063"/>
    </source>
</evidence>
<accession>A0A1G9YE20</accession>
<dbReference type="GO" id="GO:0005975">
    <property type="term" value="P:carbohydrate metabolic process"/>
    <property type="evidence" value="ECO:0007669"/>
    <property type="project" value="InterPro"/>
</dbReference>
<evidence type="ECO:0000313" key="3">
    <source>
        <dbReference type="EMBL" id="SDN06653.1"/>
    </source>
</evidence>
<dbReference type="InterPro" id="IPR008928">
    <property type="entry name" value="6-hairpin_glycosidase_sf"/>
</dbReference>
<dbReference type="Proteomes" id="UP000199063">
    <property type="component" value="Unassembled WGS sequence"/>
</dbReference>
<name>A0A1G9YE20_9ACTN</name>
<dbReference type="InterPro" id="IPR012341">
    <property type="entry name" value="6hp_glycosidase-like_sf"/>
</dbReference>
<dbReference type="RefSeq" id="WP_093658510.1">
    <property type="nucleotide sequence ID" value="NZ_FNHI01000018.1"/>
</dbReference>
<evidence type="ECO:0000259" key="2">
    <source>
        <dbReference type="Pfam" id="PF19291"/>
    </source>
</evidence>
<reference evidence="4" key="1">
    <citation type="submission" date="2016-10" db="EMBL/GenBank/DDBJ databases">
        <authorList>
            <person name="Varghese N."/>
            <person name="Submissions S."/>
        </authorList>
    </citation>
    <scope>NUCLEOTIDE SEQUENCE [LARGE SCALE GENOMIC DNA]</scope>
    <source>
        <strain evidence="4">CGMCC 4.7042</strain>
    </source>
</reference>
<dbReference type="PANTHER" id="PTHR31616">
    <property type="entry name" value="TREHALASE"/>
    <property type="match status" value="1"/>
</dbReference>
<dbReference type="GeneID" id="40832213"/>
<dbReference type="Pfam" id="PF19291">
    <property type="entry name" value="TREH_N"/>
    <property type="match status" value="1"/>
</dbReference>
<protein>
    <submittedName>
        <fullName evidence="3">Glucoamylase (Glucan-1,4-alpha-glucosidase), GH15 family</fullName>
    </submittedName>
</protein>
<keyword evidence="4" id="KW-1185">Reference proteome</keyword>
<evidence type="ECO:0000259" key="1">
    <source>
        <dbReference type="Pfam" id="PF00723"/>
    </source>
</evidence>
<dbReference type="PANTHER" id="PTHR31616:SF0">
    <property type="entry name" value="GLUCAN 1,4-ALPHA-GLUCOSIDASE"/>
    <property type="match status" value="1"/>
</dbReference>
<sequence>MGEWRPLTRVQGYLPIADHGLVGDGRTCALVGRDGAVSFMCVPRFDSVPLFASLLDHRRGGELLIAPARVTESRQRYVPGTGVLVTDMRGPDGEVEITDAFLLAPDARLEEDARADQEELLRHVRVVHGSVELRFRLSPRWGDEVCPDGSSWVLRGPGRPPVYVRFSRPVPGAEGTITLGPGEDLTVSLTWGDGARRGTECLDRPATGLDATTRVWRRWAAHVVRDVPRPDLVLRSAITLKLLDHVENGALIAAPTSSLPERMHGTRNWDYRYAWIRDTAYAVFALRRIGLPMEAEGFLSWALRASHDSGRPLVLYDLDGHAPPHEIEDAALEGYRGSAPVRWGNAAARQVQHDVYGEILDCAFQWAATGGVLDPGLWRQLRRLADEARTAWNRPDHGIWEVRTQGRPFTYSAAMCQVALDRAARLSRMLHLPGDTEGWNRDAQRLAARVLDEAWDEEEGALTEHLGGGGLDASLLALPLRRVVPADHPRMVATTRAVADRLGAGGGLLHRYLPRASPDGIDEPEGAFLLCSFWMADNLAGQGRIDEATELFDRLCSYASPLGLLPEQIDPSDGSFLGNFPQAISHVGLLATAVVLGRAQRGVRPDLSTRTWSRQ</sequence>
<dbReference type="EMBL" id="FNHI01000018">
    <property type="protein sequence ID" value="SDN06653.1"/>
    <property type="molecule type" value="Genomic_DNA"/>
</dbReference>
<dbReference type="OrthoDB" id="3902805at2"/>
<feature type="domain" description="GH15-like" evidence="1">
    <location>
        <begin position="230"/>
        <end position="593"/>
    </location>
</feature>
<dbReference type="InterPro" id="IPR045582">
    <property type="entry name" value="Trehalase-like_N"/>
</dbReference>
<dbReference type="InterPro" id="IPR011613">
    <property type="entry name" value="GH15-like"/>
</dbReference>
<proteinExistence type="predicted"/>
<dbReference type="AlphaFoldDB" id="A0A1G9YE20"/>